<keyword evidence="2 4" id="KW-0479">Metal-binding</keyword>
<evidence type="ECO:0000256" key="2">
    <source>
        <dbReference type="ARBA" id="ARBA00022723"/>
    </source>
</evidence>
<accession>A0A0C3DXF2</accession>
<dbReference type="Pfam" id="PF00484">
    <property type="entry name" value="Pro_CA"/>
    <property type="match status" value="1"/>
</dbReference>
<sequence length="195" mass="21838">MGEGHDQTNPYSPYAFEAANKHYANQIHVPDPIVGARSRVGIITCCDARCIPERFFNLSENEAFVIRNGGGRTASEDVIRTILLVSVLSEIKELKVIHHTDCGSLAFSDEWIRETVARNDPLLPGGPFKSDALPWAEAISTQPFHMRPGDTERDRIERSVRQDVQYLKSHPLVKPATLITGWVYDLHTGLVEKCD</sequence>
<dbReference type="SMART" id="SM00947">
    <property type="entry name" value="Pro_CA"/>
    <property type="match status" value="1"/>
</dbReference>
<dbReference type="SUPFAM" id="SSF53056">
    <property type="entry name" value="beta-carbonic anhydrase, cab"/>
    <property type="match status" value="1"/>
</dbReference>
<dbReference type="InterPro" id="IPR001765">
    <property type="entry name" value="Carbonic_anhydrase"/>
</dbReference>
<dbReference type="GO" id="GO:0004089">
    <property type="term" value="F:carbonate dehydratase activity"/>
    <property type="evidence" value="ECO:0007669"/>
    <property type="project" value="UniProtKB-UniRule"/>
</dbReference>
<dbReference type="Gene3D" id="3.40.1050.10">
    <property type="entry name" value="Carbonic anhydrase"/>
    <property type="match status" value="1"/>
</dbReference>
<evidence type="ECO:0000313" key="6">
    <source>
        <dbReference type="EMBL" id="KIN06783.1"/>
    </source>
</evidence>
<keyword evidence="7" id="KW-1185">Reference proteome</keyword>
<protein>
    <recommendedName>
        <fullName evidence="5">Carbonic anhydrase</fullName>
        <ecNumber evidence="5">4.2.1.1</ecNumber>
    </recommendedName>
    <alternativeName>
        <fullName evidence="5">Carbonate dehydratase</fullName>
    </alternativeName>
</protein>
<dbReference type="GO" id="GO:0008270">
    <property type="term" value="F:zinc ion binding"/>
    <property type="evidence" value="ECO:0007669"/>
    <property type="project" value="UniProtKB-UniRule"/>
</dbReference>
<reference evidence="7" key="2">
    <citation type="submission" date="2015-01" db="EMBL/GenBank/DDBJ databases">
        <title>Evolutionary Origins and Diversification of the Mycorrhizal Mutualists.</title>
        <authorList>
            <consortium name="DOE Joint Genome Institute"/>
            <consortium name="Mycorrhizal Genomics Consortium"/>
            <person name="Kohler A."/>
            <person name="Kuo A."/>
            <person name="Nagy L.G."/>
            <person name="Floudas D."/>
            <person name="Copeland A."/>
            <person name="Barry K.W."/>
            <person name="Cichocki N."/>
            <person name="Veneault-Fourrey C."/>
            <person name="LaButti K."/>
            <person name="Lindquist E.A."/>
            <person name="Lipzen A."/>
            <person name="Lundell T."/>
            <person name="Morin E."/>
            <person name="Murat C."/>
            <person name="Riley R."/>
            <person name="Ohm R."/>
            <person name="Sun H."/>
            <person name="Tunlid A."/>
            <person name="Henrissat B."/>
            <person name="Grigoriev I.V."/>
            <person name="Hibbett D.S."/>
            <person name="Martin F."/>
        </authorList>
    </citation>
    <scope>NUCLEOTIDE SEQUENCE [LARGE SCALE GENOMIC DNA]</scope>
    <source>
        <strain evidence="7">Zn</strain>
    </source>
</reference>
<dbReference type="EMBL" id="KN832870">
    <property type="protein sequence ID" value="KIN06783.1"/>
    <property type="molecule type" value="Genomic_DNA"/>
</dbReference>
<feature type="binding site" evidence="4">
    <location>
        <position position="45"/>
    </location>
    <ligand>
        <name>Zn(2+)</name>
        <dbReference type="ChEBI" id="CHEBI:29105"/>
    </ligand>
</feature>
<dbReference type="EC" id="4.2.1.1" evidence="5"/>
<gene>
    <name evidence="6" type="ORF">OIDMADRAFT_21737</name>
</gene>
<dbReference type="InterPro" id="IPR036874">
    <property type="entry name" value="Carbonic_anhydrase_sf"/>
</dbReference>
<feature type="binding site" evidence="4">
    <location>
        <position position="47"/>
    </location>
    <ligand>
        <name>Zn(2+)</name>
        <dbReference type="ChEBI" id="CHEBI:29105"/>
    </ligand>
</feature>
<dbReference type="STRING" id="913774.A0A0C3DXF2"/>
<evidence type="ECO:0000256" key="1">
    <source>
        <dbReference type="ARBA" id="ARBA00006217"/>
    </source>
</evidence>
<comment type="function">
    <text evidence="5">Reversible hydration of carbon dioxide.</text>
</comment>
<proteinExistence type="inferred from homology"/>
<organism evidence="6 7">
    <name type="scientific">Oidiodendron maius (strain Zn)</name>
    <dbReference type="NCBI Taxonomy" id="913774"/>
    <lineage>
        <taxon>Eukaryota</taxon>
        <taxon>Fungi</taxon>
        <taxon>Dikarya</taxon>
        <taxon>Ascomycota</taxon>
        <taxon>Pezizomycotina</taxon>
        <taxon>Leotiomycetes</taxon>
        <taxon>Leotiomycetes incertae sedis</taxon>
        <taxon>Myxotrichaceae</taxon>
        <taxon>Oidiodendron</taxon>
    </lineage>
</organism>
<evidence type="ECO:0000256" key="5">
    <source>
        <dbReference type="RuleBase" id="RU003956"/>
    </source>
</evidence>
<dbReference type="Proteomes" id="UP000054321">
    <property type="component" value="Unassembled WGS sequence"/>
</dbReference>
<evidence type="ECO:0000313" key="7">
    <source>
        <dbReference type="Proteomes" id="UP000054321"/>
    </source>
</evidence>
<dbReference type="AlphaFoldDB" id="A0A0C3DXF2"/>
<dbReference type="InParanoid" id="A0A0C3DXF2"/>
<comment type="similarity">
    <text evidence="1 5">Belongs to the beta-class carbonic anhydrase family.</text>
</comment>
<comment type="cofactor">
    <cofactor evidence="4">
        <name>Zn(2+)</name>
        <dbReference type="ChEBI" id="CHEBI:29105"/>
    </cofactor>
    <text evidence="4">Binds 1 zinc ion per subunit.</text>
</comment>
<feature type="binding site" evidence="4">
    <location>
        <position position="102"/>
    </location>
    <ligand>
        <name>Zn(2+)</name>
        <dbReference type="ChEBI" id="CHEBI:29105"/>
    </ligand>
</feature>
<evidence type="ECO:0000256" key="4">
    <source>
        <dbReference type="PIRSR" id="PIRSR601765-1"/>
    </source>
</evidence>
<keyword evidence="3 4" id="KW-0862">Zinc</keyword>
<dbReference type="PANTHER" id="PTHR43175">
    <property type="entry name" value="CARBONIC ANHYDRASE"/>
    <property type="match status" value="1"/>
</dbReference>
<dbReference type="HOGENOM" id="CLU_084253_0_0_1"/>
<evidence type="ECO:0000256" key="3">
    <source>
        <dbReference type="ARBA" id="ARBA00022833"/>
    </source>
</evidence>
<comment type="catalytic activity">
    <reaction evidence="5">
        <text>hydrogencarbonate + H(+) = CO2 + H2O</text>
        <dbReference type="Rhea" id="RHEA:10748"/>
        <dbReference type="ChEBI" id="CHEBI:15377"/>
        <dbReference type="ChEBI" id="CHEBI:15378"/>
        <dbReference type="ChEBI" id="CHEBI:16526"/>
        <dbReference type="ChEBI" id="CHEBI:17544"/>
        <dbReference type="EC" id="4.2.1.1"/>
    </reaction>
</comment>
<keyword evidence="5" id="KW-0456">Lyase</keyword>
<name>A0A0C3DXF2_OIDMZ</name>
<dbReference type="OrthoDB" id="10248475at2759"/>
<reference evidence="6 7" key="1">
    <citation type="submission" date="2014-04" db="EMBL/GenBank/DDBJ databases">
        <authorList>
            <consortium name="DOE Joint Genome Institute"/>
            <person name="Kuo A."/>
            <person name="Martino E."/>
            <person name="Perotto S."/>
            <person name="Kohler A."/>
            <person name="Nagy L.G."/>
            <person name="Floudas D."/>
            <person name="Copeland A."/>
            <person name="Barry K.W."/>
            <person name="Cichocki N."/>
            <person name="Veneault-Fourrey C."/>
            <person name="LaButti K."/>
            <person name="Lindquist E.A."/>
            <person name="Lipzen A."/>
            <person name="Lundell T."/>
            <person name="Morin E."/>
            <person name="Murat C."/>
            <person name="Sun H."/>
            <person name="Tunlid A."/>
            <person name="Henrissat B."/>
            <person name="Grigoriev I.V."/>
            <person name="Hibbett D.S."/>
            <person name="Martin F."/>
            <person name="Nordberg H.P."/>
            <person name="Cantor M.N."/>
            <person name="Hua S.X."/>
        </authorList>
    </citation>
    <scope>NUCLEOTIDE SEQUENCE [LARGE SCALE GENOMIC DNA]</scope>
    <source>
        <strain evidence="6 7">Zn</strain>
    </source>
</reference>
<dbReference type="PANTHER" id="PTHR43175:SF3">
    <property type="entry name" value="CARBON DISULFIDE HYDROLASE"/>
    <property type="match status" value="1"/>
</dbReference>
<feature type="binding site" evidence="4">
    <location>
        <position position="99"/>
    </location>
    <ligand>
        <name>Zn(2+)</name>
        <dbReference type="ChEBI" id="CHEBI:29105"/>
    </ligand>
</feature>